<dbReference type="PANTHER" id="PTHR33121">
    <property type="entry name" value="CYCLIC DI-GMP PHOSPHODIESTERASE PDEF"/>
    <property type="match status" value="1"/>
</dbReference>
<dbReference type="AlphaFoldDB" id="A0A544TGE8"/>
<evidence type="ECO:0000259" key="1">
    <source>
        <dbReference type="PROSITE" id="PS50883"/>
    </source>
</evidence>
<dbReference type="Gene3D" id="3.20.20.450">
    <property type="entry name" value="EAL domain"/>
    <property type="match status" value="1"/>
</dbReference>
<comment type="caution">
    <text evidence="2">The sequence shown here is derived from an EMBL/GenBank/DDBJ whole genome shotgun (WGS) entry which is preliminary data.</text>
</comment>
<dbReference type="SUPFAM" id="SSF141868">
    <property type="entry name" value="EAL domain-like"/>
    <property type="match status" value="1"/>
</dbReference>
<dbReference type="Proteomes" id="UP000318937">
    <property type="component" value="Unassembled WGS sequence"/>
</dbReference>
<dbReference type="InterPro" id="IPR029151">
    <property type="entry name" value="Sensor-like_sf"/>
</dbReference>
<dbReference type="InterPro" id="IPR018842">
    <property type="entry name" value="YkuI_C"/>
</dbReference>
<dbReference type="InterPro" id="IPR001633">
    <property type="entry name" value="EAL_dom"/>
</dbReference>
<dbReference type="Gene3D" id="3.30.450.20">
    <property type="entry name" value="PAS domain"/>
    <property type="match status" value="1"/>
</dbReference>
<dbReference type="InterPro" id="IPR035919">
    <property type="entry name" value="EAL_sf"/>
</dbReference>
<name>A0A544TGE8_9BACI</name>
<dbReference type="CDD" id="cd18773">
    <property type="entry name" value="PDC1_HK_sensor"/>
    <property type="match status" value="1"/>
</dbReference>
<gene>
    <name evidence="2" type="ORF">FG383_06215</name>
</gene>
<dbReference type="InterPro" id="IPR050706">
    <property type="entry name" value="Cyclic-di-GMP_PDE-like"/>
</dbReference>
<dbReference type="Pfam" id="PF10388">
    <property type="entry name" value="YkuI_C"/>
    <property type="match status" value="1"/>
</dbReference>
<evidence type="ECO:0000313" key="2">
    <source>
        <dbReference type="EMBL" id="TQR16521.1"/>
    </source>
</evidence>
<evidence type="ECO:0000313" key="3">
    <source>
        <dbReference type="Proteomes" id="UP000318937"/>
    </source>
</evidence>
<proteinExistence type="predicted"/>
<feature type="domain" description="EAL" evidence="1">
    <location>
        <begin position="1"/>
        <end position="246"/>
    </location>
</feature>
<dbReference type="EMBL" id="VDGG01000010">
    <property type="protein sequence ID" value="TQR16521.1"/>
    <property type="molecule type" value="Genomic_DNA"/>
</dbReference>
<dbReference type="SMART" id="SM00052">
    <property type="entry name" value="EAL"/>
    <property type="match status" value="1"/>
</dbReference>
<dbReference type="OrthoDB" id="1673646at2"/>
<dbReference type="Pfam" id="PF00563">
    <property type="entry name" value="EAL"/>
    <property type="match status" value="1"/>
</dbReference>
<dbReference type="SUPFAM" id="SSF103190">
    <property type="entry name" value="Sensory domain-like"/>
    <property type="match status" value="1"/>
</dbReference>
<dbReference type="PROSITE" id="PS50883">
    <property type="entry name" value="EAL"/>
    <property type="match status" value="1"/>
</dbReference>
<dbReference type="GO" id="GO:0071111">
    <property type="term" value="F:cyclic-guanylate-specific phosphodiesterase activity"/>
    <property type="evidence" value="ECO:0007669"/>
    <property type="project" value="InterPro"/>
</dbReference>
<dbReference type="RefSeq" id="WP_142606036.1">
    <property type="nucleotide sequence ID" value="NZ_VDGG01000010.1"/>
</dbReference>
<accession>A0A544TGE8</accession>
<organism evidence="2 3">
    <name type="scientific">Psychrobacillus soli</name>
    <dbReference type="NCBI Taxonomy" id="1543965"/>
    <lineage>
        <taxon>Bacteria</taxon>
        <taxon>Bacillati</taxon>
        <taxon>Bacillota</taxon>
        <taxon>Bacilli</taxon>
        <taxon>Bacillales</taxon>
        <taxon>Bacillaceae</taxon>
        <taxon>Psychrobacillus</taxon>
    </lineage>
</organism>
<sequence>MDAIEVLTNLDKLKVCFQPIFSADEHIVVAYEISGKLIVDDNQVNLNSFAYDEDIPEEYRVEVTHKIWSLGLSQLAMEAKDFDIYLPCNANLLVLDYGESYFDIIKQYISEDKLERIVVVVSEHDFKGAFKELNNVLRYFRTYGIKIAINQVGSESHLDYINMLSPNILKLNIAKLSYESWGVENDLFTSLSTMARRIGANMLFEGIDSVHQLQFAWKNGGRYYQGKYLADVHTTTIPRDQLKESFKEKCQQFISAEKRLLEGNYNELKALQNILEKSVHRLKPVSNDAEQLLALAHALDDYSFRLYICDEEGFQTSPNIMRIDNEWHIQKEAINKNWSWRPYFLKTIITMRNDQNGVFSDVYSDIDTGEMTRTFSVPVNANRYLFIDISYEYLFKRNIFR</sequence>
<reference evidence="2 3" key="1">
    <citation type="submission" date="2019-05" db="EMBL/GenBank/DDBJ databases">
        <title>Psychrobacillus vulpis sp. nov., a new species isolated from feces of a red fox that inhabits in The Tablas de Daimiel Natural Park, Albacete, Spain.</title>
        <authorList>
            <person name="Rodriguez M."/>
            <person name="Reina J.C."/>
            <person name="Bejar V."/>
            <person name="Llamas I."/>
        </authorList>
    </citation>
    <scope>NUCLEOTIDE SEQUENCE [LARGE SCALE GENOMIC DNA]</scope>
    <source>
        <strain evidence="2 3">NHI-2</strain>
    </source>
</reference>
<dbReference type="PANTHER" id="PTHR33121:SF82">
    <property type="entry name" value="SIGNAL TRANSDUCTION PROTEIN CONTAINING A EAL DOMAIN"/>
    <property type="match status" value="1"/>
</dbReference>
<protein>
    <submittedName>
        <fullName evidence="2">EAL domain-containing protein</fullName>
    </submittedName>
</protein>
<keyword evidence="3" id="KW-1185">Reference proteome</keyword>